<dbReference type="PANTHER" id="PTHR45586:SF1">
    <property type="entry name" value="LIPOPOLYSACCHARIDE ASSEMBLY PROTEIN B"/>
    <property type="match status" value="1"/>
</dbReference>
<dbReference type="Pfam" id="PF14559">
    <property type="entry name" value="TPR_19"/>
    <property type="match status" value="2"/>
</dbReference>
<dbReference type="InterPro" id="IPR003921">
    <property type="entry name" value="Cell_synth_C"/>
</dbReference>
<gene>
    <name evidence="8" type="ORF">NTG6680_1013</name>
</gene>
<dbReference type="InterPro" id="IPR011990">
    <property type="entry name" value="TPR-like_helical_dom_sf"/>
</dbReference>
<dbReference type="SMART" id="SM00028">
    <property type="entry name" value="TPR"/>
    <property type="match status" value="9"/>
</dbReference>
<evidence type="ECO:0000256" key="4">
    <source>
        <dbReference type="ARBA" id="ARBA00022803"/>
    </source>
</evidence>
<evidence type="ECO:0000259" key="7">
    <source>
        <dbReference type="Pfam" id="PF05420"/>
    </source>
</evidence>
<dbReference type="Proteomes" id="UP000839052">
    <property type="component" value="Chromosome"/>
</dbReference>
<protein>
    <submittedName>
        <fullName evidence="8">Cellulose synthase operon protein C</fullName>
    </submittedName>
</protein>
<dbReference type="PANTHER" id="PTHR45586">
    <property type="entry name" value="TPR REPEAT-CONTAINING PROTEIN PA4667"/>
    <property type="match status" value="1"/>
</dbReference>
<reference evidence="8 9" key="1">
    <citation type="submission" date="2021-10" db="EMBL/GenBank/DDBJ databases">
        <authorList>
            <person name="Koch H."/>
        </authorList>
    </citation>
    <scope>NUCLEOTIDE SEQUENCE [LARGE SCALE GENOMIC DNA]</scope>
    <source>
        <strain evidence="8">6680</strain>
    </source>
</reference>
<dbReference type="Gene3D" id="1.25.40.10">
    <property type="entry name" value="Tetratricopeptide repeat domain"/>
    <property type="match status" value="4"/>
</dbReference>
<keyword evidence="5" id="KW-0135">Cellulose biosynthesis</keyword>
<dbReference type="EMBL" id="OU912926">
    <property type="protein sequence ID" value="CAG9932266.1"/>
    <property type="molecule type" value="Genomic_DNA"/>
</dbReference>
<keyword evidence="3" id="KW-0677">Repeat</keyword>
<evidence type="ECO:0000256" key="3">
    <source>
        <dbReference type="ARBA" id="ARBA00022737"/>
    </source>
</evidence>
<proteinExistence type="predicted"/>
<comment type="pathway">
    <text evidence="1">Glycan metabolism; bacterial cellulose biosynthesis.</text>
</comment>
<evidence type="ECO:0000313" key="8">
    <source>
        <dbReference type="EMBL" id="CAG9932266.1"/>
    </source>
</evidence>
<organism evidence="8 9">
    <name type="scientific">Candidatus Nitrotoga arctica</name>
    <dbReference type="NCBI Taxonomy" id="453162"/>
    <lineage>
        <taxon>Bacteria</taxon>
        <taxon>Pseudomonadati</taxon>
        <taxon>Pseudomonadota</taxon>
        <taxon>Betaproteobacteria</taxon>
        <taxon>Nitrosomonadales</taxon>
        <taxon>Gallionellaceae</taxon>
        <taxon>Candidatus Nitrotoga</taxon>
    </lineage>
</organism>
<evidence type="ECO:0000256" key="2">
    <source>
        <dbReference type="ARBA" id="ARBA00022729"/>
    </source>
</evidence>
<keyword evidence="2" id="KW-0732">Signal</keyword>
<evidence type="ECO:0000256" key="1">
    <source>
        <dbReference type="ARBA" id="ARBA00005186"/>
    </source>
</evidence>
<accession>A0ABN8AHR8</accession>
<dbReference type="RefSeq" id="WP_239796226.1">
    <property type="nucleotide sequence ID" value="NZ_OU912926.1"/>
</dbReference>
<keyword evidence="9" id="KW-1185">Reference proteome</keyword>
<feature type="domain" description="Cellulose synthase operon C C-terminal" evidence="7">
    <location>
        <begin position="959"/>
        <end position="1291"/>
    </location>
</feature>
<name>A0ABN8AHR8_9PROT</name>
<dbReference type="InterPro" id="IPR051012">
    <property type="entry name" value="CellSynth/LPSAsmb/PSIAsmb"/>
</dbReference>
<dbReference type="Pfam" id="PF05420">
    <property type="entry name" value="BCSC_C"/>
    <property type="match status" value="1"/>
</dbReference>
<dbReference type="PRINTS" id="PR01441">
    <property type="entry name" value="CELLSNTHASEC"/>
</dbReference>
<dbReference type="Pfam" id="PF13432">
    <property type="entry name" value="TPR_16"/>
    <property type="match status" value="2"/>
</dbReference>
<dbReference type="InterPro" id="IPR019734">
    <property type="entry name" value="TPR_rpt"/>
</dbReference>
<keyword evidence="4 6" id="KW-0802">TPR repeat</keyword>
<feature type="repeat" description="TPR" evidence="6">
    <location>
        <begin position="308"/>
        <end position="341"/>
    </location>
</feature>
<dbReference type="PROSITE" id="PS50005">
    <property type="entry name" value="TPR"/>
    <property type="match status" value="1"/>
</dbReference>
<dbReference type="InterPro" id="IPR008410">
    <property type="entry name" value="BCSC_C"/>
</dbReference>
<dbReference type="SUPFAM" id="SSF48452">
    <property type="entry name" value="TPR-like"/>
    <property type="match status" value="2"/>
</dbReference>
<evidence type="ECO:0000313" key="9">
    <source>
        <dbReference type="Proteomes" id="UP000839052"/>
    </source>
</evidence>
<sequence length="1311" mass="146542">MQLRLIPLTFALTLAGLLSVPALARSENSASADLLRSAHMWEAKDRPDLARVMLEKLLTIESNPEVLFMLGSIELRTGNIKLAGEYLRRLEQRYPQHAKTLGLHSLYRVNTTEKQILANARLMARAGNTKEAAKIMRRLFPEAPPPGELGLEYYQLVSSTAADQQTAKSALDKLYRETGEARYRLAWLRLQSNQRSKQEILQGYESLAAAPDVNRQKLRENWWAAIKRLAAAPATLPWIRRYLKEFPNDQNAIEYLAELQQLHEKALRIANDPAVRARQTGIAFLEHDQLEAAQRELQNSLSKRPKDPQVLGSMGLLRLRQGHHEEAKSWFQRAAKAEPGSNKWSGLIRTATFWGQMKRADELLEAGKLAEAQQFARQALSIEPNNADGLALLGNILARSQNLSGAESLYREALKRDASNTSAMRGLLALLSRSERRDEAQALIAEFRQNNPKEANRFNESQASLLRDEAEAFISAHRPSHALLALETAVQLAPRDAWIRHDLANLYESLGLQILSRRVMAEGIALVPNDSGMNYAYALVLTTQEREIEALQRLVRIPPSARSSAMNELETRTWIKLRIRQATKLQADGRRDEATRVLLLAERHATDNNPNSIEQVSEGWFSLEQPARGLALMKRHLIDAKSATASSQLYYASLLNRAKQDDTLSIFLPELQQRPDWNDGQRETILAIETDLAARQIEHLLQRGEAAQARTIAARAAVSGRTGDLSTLKAQARLLLEANDWKAALLILQAILDKYPDDLESRLNLAQAHVQAGEKQAAQGVIDQLLPRLRENDVDTKLSITRLETRLGNMDRAKKIVTELLTSNPDNPDVLIQAGRIERSDQRYPAALAYFRQALILERRAPGTATTAESVPLLDLDPKHPMIGLAPQSGYALGYPNAVKNTDTADNQKSTPELEKTALIHRLTRAEEEITRIEARRDPRIEIGFEKLSRNSSNGTSTYHGTETPMVGWWPVGYDGHGFVHVDRVSVNAGELTQDDAPLFGKLGVRPSSLPPPFAQKVDGTSVGVGYEGDALRWDLGVIGIGFPVQNMVGGIRKGWEANKVDYALEIFRRPQTNSLLSYAGARDPATGEIWGGIAYTGVGGRLAHTFGQFNTFASAEYGLLRGKNVLNNNRLALRIGIDKDMLRREDKWVNLGLTLTHWRYKENESFYTFGHGGYYSPQSYTSVNLPVEWAGRSGKLSYLVRGSTSFAWTNEKRMPYYPTDSALQSDAVHSGNSIDPGFYPGGDGGGKGYSLRLATEYQVTPHLAIGGYYNMDRTAFYTPNLTFIYLRYLFKAHSEPVRFPPITARPYSRF</sequence>
<evidence type="ECO:0000256" key="6">
    <source>
        <dbReference type="PROSITE-ProRule" id="PRU00339"/>
    </source>
</evidence>
<evidence type="ECO:0000256" key="5">
    <source>
        <dbReference type="ARBA" id="ARBA00022916"/>
    </source>
</evidence>